<comment type="caution">
    <text evidence="2">The sequence shown here is derived from an EMBL/GenBank/DDBJ whole genome shotgun (WGS) entry which is preliminary data.</text>
</comment>
<dbReference type="EMBL" id="JAAMOB010000020">
    <property type="protein sequence ID" value="KAF4099706.1"/>
    <property type="molecule type" value="Genomic_DNA"/>
</dbReference>
<evidence type="ECO:0000313" key="3">
    <source>
        <dbReference type="Proteomes" id="UP000579812"/>
    </source>
</evidence>
<accession>A0A7J6BXJ6</accession>
<dbReference type="FunFam" id="1.10.340.70:FF:000001">
    <property type="entry name" value="Retrovirus-related Pol polyprotein from transposon gypsy-like Protein"/>
    <property type="match status" value="1"/>
</dbReference>
<protein>
    <recommendedName>
        <fullName evidence="1">Gypsy retrotransposon integrase-like protein 1</fullName>
    </recommendedName>
</protein>
<dbReference type="Gene3D" id="1.10.340.70">
    <property type="match status" value="1"/>
</dbReference>
<proteinExistence type="predicted"/>
<sequence>MGTVWMETGVQRGRNADPALSRTNECEWLEQHDNTGLEGGDVLLRDQYVMGLQEEPIQQELRAQVQRDRQLTFEDVRKQVLALESERQDLWAPPTPVFTQNVAVEPAFDWKQTFHRELMQEVKEQFTEMSKTFFEELHQNRSSVTNYPHDELYLAQASGSRRAPGHPVNDRFKWDAQVPQVAVGQLNVAMVEAPGGHPCDTPSGWEWDPQHWRDLQGQDAVLRKVLNYVEAGSLPLRAERLAQPKDVQKLLGHWNRLCLKEGVLCRLRQDSETQEMVQQIVVPQTQKQSLLEAYHSQMGHQGVETLSLLQRHFSWP</sequence>
<keyword evidence="3" id="KW-1185">Reference proteome</keyword>
<evidence type="ECO:0000256" key="1">
    <source>
        <dbReference type="ARBA" id="ARBA00039658"/>
    </source>
</evidence>
<name>A0A7J6BXJ6_9TELE</name>
<reference evidence="2 3" key="1">
    <citation type="submission" date="2020-04" db="EMBL/GenBank/DDBJ databases">
        <title>Chromosome-level genome assembly of a cyprinid fish Onychostoma macrolepis by integration of Nanopore Sequencing, Bionano and Hi-C technology.</title>
        <authorList>
            <person name="Wang D."/>
        </authorList>
    </citation>
    <scope>NUCLEOTIDE SEQUENCE [LARGE SCALE GENOMIC DNA]</scope>
    <source>
        <strain evidence="2">SWU-2019</strain>
        <tissue evidence="2">Muscle</tissue>
    </source>
</reference>
<organism evidence="2 3">
    <name type="scientific">Onychostoma macrolepis</name>
    <dbReference type="NCBI Taxonomy" id="369639"/>
    <lineage>
        <taxon>Eukaryota</taxon>
        <taxon>Metazoa</taxon>
        <taxon>Chordata</taxon>
        <taxon>Craniata</taxon>
        <taxon>Vertebrata</taxon>
        <taxon>Euteleostomi</taxon>
        <taxon>Actinopterygii</taxon>
        <taxon>Neopterygii</taxon>
        <taxon>Teleostei</taxon>
        <taxon>Ostariophysi</taxon>
        <taxon>Cypriniformes</taxon>
        <taxon>Cyprinidae</taxon>
        <taxon>Acrossocheilinae</taxon>
        <taxon>Onychostoma</taxon>
    </lineage>
</organism>
<evidence type="ECO:0000313" key="2">
    <source>
        <dbReference type="EMBL" id="KAF4099706.1"/>
    </source>
</evidence>
<dbReference type="Proteomes" id="UP000579812">
    <property type="component" value="Unassembled WGS sequence"/>
</dbReference>
<gene>
    <name evidence="2" type="ORF">G5714_019832</name>
</gene>
<dbReference type="AlphaFoldDB" id="A0A7J6BXJ6"/>